<evidence type="ECO:0000313" key="2">
    <source>
        <dbReference type="Proteomes" id="UP000589373"/>
    </source>
</evidence>
<sequence>IEADSDDYVTVRDALPAMLMIDAMKLSSKEKRTIEMEEIING</sequence>
<comment type="caution">
    <text evidence="1">The sequence shown here is derived from an EMBL/GenBank/DDBJ whole genome shotgun (WGS) entry which is preliminary data.</text>
</comment>
<dbReference type="AlphaFoldDB" id="A0A847D4J6"/>
<protein>
    <submittedName>
        <fullName evidence="1">Gfo/Idh/MocA family oxidoreductase</fullName>
    </submittedName>
</protein>
<dbReference type="Proteomes" id="UP000589373">
    <property type="component" value="Unassembled WGS sequence"/>
</dbReference>
<name>A0A847D4J6_9LACT</name>
<organism evidence="1 2">
    <name type="scientific">Trichococcus flocculiformis</name>
    <dbReference type="NCBI Taxonomy" id="82803"/>
    <lineage>
        <taxon>Bacteria</taxon>
        <taxon>Bacillati</taxon>
        <taxon>Bacillota</taxon>
        <taxon>Bacilli</taxon>
        <taxon>Lactobacillales</taxon>
        <taxon>Carnobacteriaceae</taxon>
        <taxon>Trichococcus</taxon>
    </lineage>
</organism>
<accession>A0A847D4J6</accession>
<feature type="non-terminal residue" evidence="1">
    <location>
        <position position="1"/>
    </location>
</feature>
<evidence type="ECO:0000313" key="1">
    <source>
        <dbReference type="EMBL" id="NLD31578.1"/>
    </source>
</evidence>
<proteinExistence type="predicted"/>
<gene>
    <name evidence="1" type="ORF">GX662_04885</name>
</gene>
<reference evidence="1 2" key="1">
    <citation type="journal article" date="2020" name="Biotechnol. Biofuels">
        <title>New insights from the biogas microbiome by comprehensive genome-resolved metagenomics of nearly 1600 species originating from multiple anaerobic digesters.</title>
        <authorList>
            <person name="Campanaro S."/>
            <person name="Treu L."/>
            <person name="Rodriguez-R L.M."/>
            <person name="Kovalovszki A."/>
            <person name="Ziels R.M."/>
            <person name="Maus I."/>
            <person name="Zhu X."/>
            <person name="Kougias P.G."/>
            <person name="Basile A."/>
            <person name="Luo G."/>
            <person name="Schluter A."/>
            <person name="Konstantinidis K.T."/>
            <person name="Angelidaki I."/>
        </authorList>
    </citation>
    <scope>NUCLEOTIDE SEQUENCE [LARGE SCALE GENOMIC DNA]</scope>
    <source>
        <strain evidence="1">AS07pgkLD_105</strain>
    </source>
</reference>
<dbReference type="EMBL" id="JAAZCD010000118">
    <property type="protein sequence ID" value="NLD31578.1"/>
    <property type="molecule type" value="Genomic_DNA"/>
</dbReference>